<evidence type="ECO:0000256" key="1">
    <source>
        <dbReference type="SAM" id="MobiDB-lite"/>
    </source>
</evidence>
<gene>
    <name evidence="2" type="ORF">H0E87_019899</name>
</gene>
<accession>A0A8T2XX31</accession>
<proteinExistence type="predicted"/>
<feature type="region of interest" description="Disordered" evidence="1">
    <location>
        <begin position="54"/>
        <end position="81"/>
    </location>
</feature>
<dbReference type="AlphaFoldDB" id="A0A8T2XX31"/>
<protein>
    <submittedName>
        <fullName evidence="2">Uncharacterized protein</fullName>
    </submittedName>
</protein>
<name>A0A8T2XX31_POPDE</name>
<organism evidence="2 3">
    <name type="scientific">Populus deltoides</name>
    <name type="common">Eastern poplar</name>
    <name type="synonym">Eastern cottonwood</name>
    <dbReference type="NCBI Taxonomy" id="3696"/>
    <lineage>
        <taxon>Eukaryota</taxon>
        <taxon>Viridiplantae</taxon>
        <taxon>Streptophyta</taxon>
        <taxon>Embryophyta</taxon>
        <taxon>Tracheophyta</taxon>
        <taxon>Spermatophyta</taxon>
        <taxon>Magnoliopsida</taxon>
        <taxon>eudicotyledons</taxon>
        <taxon>Gunneridae</taxon>
        <taxon>Pentapetalae</taxon>
        <taxon>rosids</taxon>
        <taxon>fabids</taxon>
        <taxon>Malpighiales</taxon>
        <taxon>Salicaceae</taxon>
        <taxon>Saliceae</taxon>
        <taxon>Populus</taxon>
    </lineage>
</organism>
<sequence>MEYRSEVVDSYGQWMFAKKPMRQLRKNTEIKELMMPNVSSQRSQMVDSHVETKAGELGSDEIGGIEPDVSKETSNEGKAVVDETESEKIIIVKRGLGGNMQGARKMLVLDPRPKVAEEGPS</sequence>
<evidence type="ECO:0000313" key="3">
    <source>
        <dbReference type="Proteomes" id="UP000807159"/>
    </source>
</evidence>
<reference evidence="2" key="1">
    <citation type="journal article" date="2021" name="J. Hered.">
        <title>Genome Assembly of Salicaceae Populus deltoides (Eastern Cottonwood) I-69 Based on Nanopore Sequencing and Hi-C Technologies.</title>
        <authorList>
            <person name="Bai S."/>
            <person name="Wu H."/>
            <person name="Zhang J."/>
            <person name="Pan Z."/>
            <person name="Zhao W."/>
            <person name="Li Z."/>
            <person name="Tong C."/>
        </authorList>
    </citation>
    <scope>NUCLEOTIDE SEQUENCE</scope>
    <source>
        <tissue evidence="2">Leaf</tissue>
    </source>
</reference>
<dbReference type="Proteomes" id="UP000807159">
    <property type="component" value="Chromosome 10"/>
</dbReference>
<feature type="compositionally biased region" description="Basic and acidic residues" evidence="1">
    <location>
        <begin position="68"/>
        <end position="81"/>
    </location>
</feature>
<keyword evidence="3" id="KW-1185">Reference proteome</keyword>
<dbReference type="EMBL" id="JACEGQ020000010">
    <property type="protein sequence ID" value="KAH8497399.1"/>
    <property type="molecule type" value="Genomic_DNA"/>
</dbReference>
<comment type="caution">
    <text evidence="2">The sequence shown here is derived from an EMBL/GenBank/DDBJ whole genome shotgun (WGS) entry which is preliminary data.</text>
</comment>
<evidence type="ECO:0000313" key="2">
    <source>
        <dbReference type="EMBL" id="KAH8497399.1"/>
    </source>
</evidence>